<proteinExistence type="predicted"/>
<organism evidence="2 3">
    <name type="scientific">Zopfia rhizophila CBS 207.26</name>
    <dbReference type="NCBI Taxonomy" id="1314779"/>
    <lineage>
        <taxon>Eukaryota</taxon>
        <taxon>Fungi</taxon>
        <taxon>Dikarya</taxon>
        <taxon>Ascomycota</taxon>
        <taxon>Pezizomycotina</taxon>
        <taxon>Dothideomycetes</taxon>
        <taxon>Dothideomycetes incertae sedis</taxon>
        <taxon>Zopfiaceae</taxon>
        <taxon>Zopfia</taxon>
    </lineage>
</organism>
<protein>
    <recommendedName>
        <fullName evidence="1">Heterokaryon incompatibility domain-containing protein</fullName>
    </recommendedName>
</protein>
<accession>A0A6A6DTN8</accession>
<dbReference type="AlphaFoldDB" id="A0A6A6DTN8"/>
<feature type="domain" description="Heterokaryon incompatibility" evidence="1">
    <location>
        <begin position="42"/>
        <end position="138"/>
    </location>
</feature>
<gene>
    <name evidence="2" type="ORF">K469DRAFT_584513</name>
</gene>
<evidence type="ECO:0000259" key="1">
    <source>
        <dbReference type="Pfam" id="PF06985"/>
    </source>
</evidence>
<dbReference type="EMBL" id="ML994645">
    <property type="protein sequence ID" value="KAF2182954.1"/>
    <property type="molecule type" value="Genomic_DNA"/>
</dbReference>
<dbReference type="Proteomes" id="UP000800200">
    <property type="component" value="Unassembled WGS sequence"/>
</dbReference>
<dbReference type="OrthoDB" id="2157530at2759"/>
<keyword evidence="3" id="KW-1185">Reference proteome</keyword>
<sequence length="140" mass="16000">MSIYSSVLSKDEMRLIEIGPGSGDDDIKCRLLVTRRETLPVYRALSYVWGTSSAKRRILCNDIPVDIGENLFQALRQLREDDHNELLWADAICINQADNADKSAQVRIMDEIYKNARLVIAWLGPVEDSTPKAFEYIRKI</sequence>
<dbReference type="PANTHER" id="PTHR24148:SF82">
    <property type="entry name" value="HETEROKARYON INCOMPATIBILITY DOMAIN-CONTAINING PROTEIN"/>
    <property type="match status" value="1"/>
</dbReference>
<feature type="non-terminal residue" evidence="2">
    <location>
        <position position="140"/>
    </location>
</feature>
<dbReference type="PANTHER" id="PTHR24148">
    <property type="entry name" value="ANKYRIN REPEAT DOMAIN-CONTAINING PROTEIN 39 HOMOLOG-RELATED"/>
    <property type="match status" value="1"/>
</dbReference>
<name>A0A6A6DTN8_9PEZI</name>
<reference evidence="2" key="1">
    <citation type="journal article" date="2020" name="Stud. Mycol.">
        <title>101 Dothideomycetes genomes: a test case for predicting lifestyles and emergence of pathogens.</title>
        <authorList>
            <person name="Haridas S."/>
            <person name="Albert R."/>
            <person name="Binder M."/>
            <person name="Bloem J."/>
            <person name="Labutti K."/>
            <person name="Salamov A."/>
            <person name="Andreopoulos B."/>
            <person name="Baker S."/>
            <person name="Barry K."/>
            <person name="Bills G."/>
            <person name="Bluhm B."/>
            <person name="Cannon C."/>
            <person name="Castanera R."/>
            <person name="Culley D."/>
            <person name="Daum C."/>
            <person name="Ezra D."/>
            <person name="Gonzalez J."/>
            <person name="Henrissat B."/>
            <person name="Kuo A."/>
            <person name="Liang C."/>
            <person name="Lipzen A."/>
            <person name="Lutzoni F."/>
            <person name="Magnuson J."/>
            <person name="Mondo S."/>
            <person name="Nolan M."/>
            <person name="Ohm R."/>
            <person name="Pangilinan J."/>
            <person name="Park H.-J."/>
            <person name="Ramirez L."/>
            <person name="Alfaro M."/>
            <person name="Sun H."/>
            <person name="Tritt A."/>
            <person name="Yoshinaga Y."/>
            <person name="Zwiers L.-H."/>
            <person name="Turgeon B."/>
            <person name="Goodwin S."/>
            <person name="Spatafora J."/>
            <person name="Crous P."/>
            <person name="Grigoriev I."/>
        </authorList>
    </citation>
    <scope>NUCLEOTIDE SEQUENCE</scope>
    <source>
        <strain evidence="2">CBS 207.26</strain>
    </source>
</reference>
<dbReference type="InterPro" id="IPR010730">
    <property type="entry name" value="HET"/>
</dbReference>
<dbReference type="InterPro" id="IPR052895">
    <property type="entry name" value="HetReg/Transcr_Mod"/>
</dbReference>
<evidence type="ECO:0000313" key="2">
    <source>
        <dbReference type="EMBL" id="KAF2182954.1"/>
    </source>
</evidence>
<dbReference type="Pfam" id="PF06985">
    <property type="entry name" value="HET"/>
    <property type="match status" value="1"/>
</dbReference>
<evidence type="ECO:0000313" key="3">
    <source>
        <dbReference type="Proteomes" id="UP000800200"/>
    </source>
</evidence>